<proteinExistence type="predicted"/>
<dbReference type="InParanoid" id="A0A3Q3KH76"/>
<dbReference type="InterPro" id="IPR029193">
    <property type="entry name" value="TEX12"/>
</dbReference>
<reference evidence="2" key="1">
    <citation type="submission" date="2025-08" db="UniProtKB">
        <authorList>
            <consortium name="Ensembl"/>
        </authorList>
    </citation>
    <scope>IDENTIFICATION</scope>
</reference>
<dbReference type="AlphaFoldDB" id="A0A3Q3KH76"/>
<organism evidence="2 3">
    <name type="scientific">Mastacembelus armatus</name>
    <name type="common">zig-zag eel</name>
    <dbReference type="NCBI Taxonomy" id="205130"/>
    <lineage>
        <taxon>Eukaryota</taxon>
        <taxon>Metazoa</taxon>
        <taxon>Chordata</taxon>
        <taxon>Craniata</taxon>
        <taxon>Vertebrata</taxon>
        <taxon>Euteleostomi</taxon>
        <taxon>Actinopterygii</taxon>
        <taxon>Neopterygii</taxon>
        <taxon>Teleostei</taxon>
        <taxon>Neoteleostei</taxon>
        <taxon>Acanthomorphata</taxon>
        <taxon>Anabantaria</taxon>
        <taxon>Synbranchiformes</taxon>
        <taxon>Mastacembelidae</taxon>
        <taxon>Mastacembelus</taxon>
    </lineage>
</organism>
<feature type="compositionally biased region" description="Polar residues" evidence="1">
    <location>
        <begin position="20"/>
        <end position="33"/>
    </location>
</feature>
<reference evidence="2" key="2">
    <citation type="submission" date="2025-09" db="UniProtKB">
        <authorList>
            <consortium name="Ensembl"/>
        </authorList>
    </citation>
    <scope>IDENTIFICATION</scope>
</reference>
<sequence>MKEATPVAAKLSPTALNKRAVNNNKGPSQTTNQEMERMPESQEKSPPIKKKTPSKRSTLESAGLFEEATTVTAASREVSMLLSKFAEVLSERAAADTSQMKELEGILTEARNLESYLKEKKKHLRQTLAVISNKLQG</sequence>
<dbReference type="Proteomes" id="UP000261640">
    <property type="component" value="Unplaced"/>
</dbReference>
<protein>
    <submittedName>
        <fullName evidence="2">Uncharacterized protein</fullName>
    </submittedName>
</protein>
<evidence type="ECO:0000256" key="1">
    <source>
        <dbReference type="SAM" id="MobiDB-lite"/>
    </source>
</evidence>
<evidence type="ECO:0000313" key="2">
    <source>
        <dbReference type="Ensembl" id="ENSMAMP00000000782.1"/>
    </source>
</evidence>
<name>A0A3Q3KH76_9TELE</name>
<dbReference type="GeneTree" id="ENSGT00940000174828"/>
<feature type="compositionally biased region" description="Basic and acidic residues" evidence="1">
    <location>
        <begin position="34"/>
        <end position="43"/>
    </location>
</feature>
<accession>A0A3Q3KH76</accession>
<keyword evidence="3" id="KW-1185">Reference proteome</keyword>
<dbReference type="Ensembl" id="ENSMAMT00000000799.2">
    <property type="protein sequence ID" value="ENSMAMP00000000782.1"/>
    <property type="gene ID" value="ENSMAMG00000000579.2"/>
</dbReference>
<dbReference type="PANTHER" id="PTHR37349">
    <property type="entry name" value="TESTIS-EXPRESSED PROTEIN 12"/>
    <property type="match status" value="1"/>
</dbReference>
<dbReference type="Pfam" id="PF15219">
    <property type="entry name" value="TEX12"/>
    <property type="match status" value="1"/>
</dbReference>
<evidence type="ECO:0000313" key="3">
    <source>
        <dbReference type="Proteomes" id="UP000261640"/>
    </source>
</evidence>
<dbReference type="PANTHER" id="PTHR37349:SF1">
    <property type="entry name" value="TESTIS-EXPRESSED PROTEIN 12"/>
    <property type="match status" value="1"/>
</dbReference>
<feature type="region of interest" description="Disordered" evidence="1">
    <location>
        <begin position="1"/>
        <end position="61"/>
    </location>
</feature>